<gene>
    <name evidence="1" type="ORF">SAMN05192551_106143</name>
</gene>
<dbReference type="InterPro" id="IPR029016">
    <property type="entry name" value="GAF-like_dom_sf"/>
</dbReference>
<dbReference type="OrthoDB" id="1736267at2"/>
<dbReference type="RefSeq" id="WP_093372533.1">
    <property type="nucleotide sequence ID" value="NZ_FOQA01000006.1"/>
</dbReference>
<proteinExistence type="predicted"/>
<protein>
    <recommendedName>
        <fullName evidence="3">GAF domain-containing protein</fullName>
    </recommendedName>
</protein>
<dbReference type="Gene3D" id="3.30.450.40">
    <property type="match status" value="1"/>
</dbReference>
<dbReference type="AlphaFoldDB" id="A0A1I3FFE4"/>
<dbReference type="STRING" id="69895.SAMN05192551_106143"/>
<reference evidence="2" key="1">
    <citation type="submission" date="2016-10" db="EMBL/GenBank/DDBJ databases">
        <authorList>
            <person name="Varghese N."/>
            <person name="Submissions S."/>
        </authorList>
    </citation>
    <scope>NUCLEOTIDE SEQUENCE [LARGE SCALE GENOMIC DNA]</scope>
    <source>
        <strain evidence="2">Z-7934</strain>
    </source>
</reference>
<evidence type="ECO:0000313" key="2">
    <source>
        <dbReference type="Proteomes" id="UP000199287"/>
    </source>
</evidence>
<accession>A0A1I3FFE4</accession>
<dbReference type="SUPFAM" id="SSF55781">
    <property type="entry name" value="GAF domain-like"/>
    <property type="match status" value="2"/>
</dbReference>
<organism evidence="1 2">
    <name type="scientific">Tindallia magadiensis</name>
    <dbReference type="NCBI Taxonomy" id="69895"/>
    <lineage>
        <taxon>Bacteria</taxon>
        <taxon>Bacillati</taxon>
        <taxon>Bacillota</taxon>
        <taxon>Clostridia</taxon>
        <taxon>Peptostreptococcales</taxon>
        <taxon>Tindalliaceae</taxon>
        <taxon>Tindallia</taxon>
    </lineage>
</organism>
<dbReference type="EMBL" id="FOQA01000006">
    <property type="protein sequence ID" value="SFI09939.1"/>
    <property type="molecule type" value="Genomic_DNA"/>
</dbReference>
<sequence length="604" mass="69689">MSQLDTNTSVVSQQFGKKWIDCVAFFTQVLTEEQIYTYGYQFLHDISEWSSSAIFVLQDHEYICKNEIGMSSEVKHHAATEKLKQWPVLQGRVLYHPYINFLSPDFCQKNKVTISIPMIVKDELKAFIIVTSNDEAYNFPWSEEEMESLKDLMNMSLTMATERSKLKHSQEELNQQIFSMTMAAQCSRMIMAETNLEQLYRLCIDVVREITTSRATSFGLYDPSEQKMKVKGFLSLEHKTCHACSFSVQTEKISGDQRIFHIDRDRAMLEKIFSNPEKLKDLDAVYLFLLADETLLGFLTIGEAASGKNYDDRTLEQIESITKGIYIAIQNALHISTIQHQKEEIASQLEAIKKFNRMMKNVNSCNDLEELVEITLQTLAFGFNVHQSIFVLGTQQQHQLYQNGYPQESTIHMKDSFWNRDVNEFYFLQGENAAEDFVYVSDGKEHNGLIIAPIKTDELALEVLPIGYLVITGLPGAVDEKTLLIIQTFANTIAPICKHLHEKKIDQHLKMDNQAIIFQDKIQDHFSQKENLLPSLRVFYKKWRKKPFESPQHPLLLEYPESFYFDQLILVIERVPDTVSSTCFDGSFVPDSWNNVVDTLQNID</sequence>
<evidence type="ECO:0008006" key="3">
    <source>
        <dbReference type="Google" id="ProtNLM"/>
    </source>
</evidence>
<name>A0A1I3FFE4_9FIRM</name>
<evidence type="ECO:0000313" key="1">
    <source>
        <dbReference type="EMBL" id="SFI09939.1"/>
    </source>
</evidence>
<keyword evidence="2" id="KW-1185">Reference proteome</keyword>
<dbReference type="Proteomes" id="UP000199287">
    <property type="component" value="Unassembled WGS sequence"/>
</dbReference>